<proteinExistence type="inferred from homology"/>
<feature type="compositionally biased region" description="Basic residues" evidence="4">
    <location>
        <begin position="365"/>
        <end position="376"/>
    </location>
</feature>
<feature type="region of interest" description="Disordered" evidence="4">
    <location>
        <begin position="174"/>
        <end position="223"/>
    </location>
</feature>
<dbReference type="InterPro" id="IPR029190">
    <property type="entry name" value="Rrp14/SURF6_C"/>
</dbReference>
<feature type="domain" description="Ribosomal RNA-processing protein 14 N-terminal" evidence="6">
    <location>
        <begin position="12"/>
        <end position="79"/>
    </location>
</feature>
<evidence type="ECO:0000256" key="4">
    <source>
        <dbReference type="SAM" id="MobiDB-lite"/>
    </source>
</evidence>
<feature type="compositionally biased region" description="Polar residues" evidence="4">
    <location>
        <begin position="79"/>
        <end position="90"/>
    </location>
</feature>
<feature type="compositionally biased region" description="Basic residues" evidence="4">
    <location>
        <begin position="132"/>
        <end position="143"/>
    </location>
</feature>
<dbReference type="Pfam" id="PF04935">
    <property type="entry name" value="SURF6"/>
    <property type="match status" value="1"/>
</dbReference>
<evidence type="ECO:0000256" key="1">
    <source>
        <dbReference type="ARBA" id="ARBA00004123"/>
    </source>
</evidence>
<organism evidence="7 8">
    <name type="scientific">Lingula anatina</name>
    <name type="common">Brachiopod</name>
    <name type="synonym">Lingula unguis</name>
    <dbReference type="NCBI Taxonomy" id="7574"/>
    <lineage>
        <taxon>Eukaryota</taxon>
        <taxon>Metazoa</taxon>
        <taxon>Spiralia</taxon>
        <taxon>Lophotrochozoa</taxon>
        <taxon>Brachiopoda</taxon>
        <taxon>Linguliformea</taxon>
        <taxon>Lingulata</taxon>
        <taxon>Lingulida</taxon>
        <taxon>Linguloidea</taxon>
        <taxon>Lingulidae</taxon>
        <taxon>Lingula</taxon>
    </lineage>
</organism>
<dbReference type="GO" id="GO:0042274">
    <property type="term" value="P:ribosomal small subunit biogenesis"/>
    <property type="evidence" value="ECO:0007669"/>
    <property type="project" value="TreeGrafter"/>
</dbReference>
<dbReference type="PANTHER" id="PTHR14369:SF0">
    <property type="entry name" value="SURFEIT LOCUS PROTEIN 6"/>
    <property type="match status" value="1"/>
</dbReference>
<keyword evidence="3" id="KW-0539">Nucleus</keyword>
<dbReference type="Proteomes" id="UP000085678">
    <property type="component" value="Unplaced"/>
</dbReference>
<dbReference type="RefSeq" id="XP_013419957.1">
    <property type="nucleotide sequence ID" value="XM_013564503.2"/>
</dbReference>
<feature type="region of interest" description="Disordered" evidence="4">
    <location>
        <begin position="289"/>
        <end position="309"/>
    </location>
</feature>
<dbReference type="GO" id="GO:0003723">
    <property type="term" value="F:RNA binding"/>
    <property type="evidence" value="ECO:0007669"/>
    <property type="project" value="TreeGrafter"/>
</dbReference>
<feature type="compositionally biased region" description="Acidic residues" evidence="4">
    <location>
        <begin position="93"/>
        <end position="104"/>
    </location>
</feature>
<dbReference type="GO" id="GO:0042273">
    <property type="term" value="P:ribosomal large subunit biogenesis"/>
    <property type="evidence" value="ECO:0007669"/>
    <property type="project" value="TreeGrafter"/>
</dbReference>
<sequence length="396" mass="46412">MEEQDQALVDQVEKDNEFIKHMLDLIPPSVYFDKDTKAKLIHEKKKQIQGLIQGSKQNLKRDNRDLTEKALLKRAKFDPQQNLPVTQIQEPTKDDEEESEEEIEENKKDEKKKKKLKSKTSDRLEDGNYTKIKNKQKSKRRKRQDSISKDPNLKSSVSNLEELREKLKSRIEELKNKRQKNMTVDEIQEKKRLKRKESKLKLKIRKKTEKQNKNKGVTGNGSVDAVYNGALPAGPNKNTKAAKPVFNKEGKMVFSRFDFTEGTSKESKKSNKFAGKDYKKLLQKVEKQKEHVDRLKVSDKEKAKQVQEKITWTSALQRAEGIKVKDNPEMLKKAAKRKDKKKQIAKKHWTEREEKLKDKMEERQKKRQKNIKAKKQAKIDKKIKSAKKRGRIIPGF</sequence>
<feature type="compositionally biased region" description="Basic residues" evidence="4">
    <location>
        <begin position="191"/>
        <end position="208"/>
    </location>
</feature>
<evidence type="ECO:0000313" key="7">
    <source>
        <dbReference type="Proteomes" id="UP000085678"/>
    </source>
</evidence>
<feature type="compositionally biased region" description="Basic residues" evidence="4">
    <location>
        <begin position="384"/>
        <end position="396"/>
    </location>
</feature>
<protein>
    <submittedName>
        <fullName evidence="8">Surfeit locus protein 6 homolog</fullName>
    </submittedName>
</protein>
<dbReference type="STRING" id="7574.A0A1S3KBT4"/>
<feature type="domain" description="Ribosomal RNA-processing protein 14/surfeit locus protein 6 C-terminal" evidence="5">
    <location>
        <begin position="186"/>
        <end position="383"/>
    </location>
</feature>
<dbReference type="AlphaFoldDB" id="A0A1S3KBT4"/>
<keyword evidence="7" id="KW-1185">Reference proteome</keyword>
<evidence type="ECO:0000256" key="2">
    <source>
        <dbReference type="ARBA" id="ARBA00005904"/>
    </source>
</evidence>
<evidence type="ECO:0000259" key="6">
    <source>
        <dbReference type="Pfam" id="PF15459"/>
    </source>
</evidence>
<feature type="compositionally biased region" description="Basic and acidic residues" evidence="4">
    <location>
        <begin position="348"/>
        <end position="364"/>
    </location>
</feature>
<dbReference type="PANTHER" id="PTHR14369">
    <property type="entry name" value="SURFEIT LOCUS PROTEIN 6"/>
    <property type="match status" value="1"/>
</dbReference>
<dbReference type="OrthoDB" id="444809at2759"/>
<feature type="region of interest" description="Disordered" evidence="4">
    <location>
        <begin position="71"/>
        <end position="161"/>
    </location>
</feature>
<dbReference type="GeneID" id="106180505"/>
<evidence type="ECO:0000259" key="5">
    <source>
        <dbReference type="Pfam" id="PF04935"/>
    </source>
</evidence>
<accession>A0A1S3KBT4</accession>
<comment type="similarity">
    <text evidence="2">Belongs to the SURF6 family.</text>
</comment>
<evidence type="ECO:0000313" key="8">
    <source>
        <dbReference type="RefSeq" id="XP_013419957.1"/>
    </source>
</evidence>
<dbReference type="GO" id="GO:0003677">
    <property type="term" value="F:DNA binding"/>
    <property type="evidence" value="ECO:0007669"/>
    <property type="project" value="TreeGrafter"/>
</dbReference>
<dbReference type="GO" id="GO:0005730">
    <property type="term" value="C:nucleolus"/>
    <property type="evidence" value="ECO:0007669"/>
    <property type="project" value="TreeGrafter"/>
</dbReference>
<dbReference type="Pfam" id="PF15459">
    <property type="entry name" value="RRP14"/>
    <property type="match status" value="1"/>
</dbReference>
<dbReference type="InParanoid" id="A0A1S3KBT4"/>
<reference evidence="8" key="1">
    <citation type="submission" date="2025-08" db="UniProtKB">
        <authorList>
            <consortium name="RefSeq"/>
        </authorList>
    </citation>
    <scope>IDENTIFICATION</scope>
    <source>
        <tissue evidence="8">Gonads</tissue>
    </source>
</reference>
<gene>
    <name evidence="8" type="primary">LOC106180505</name>
</gene>
<dbReference type="FunCoup" id="A0A1S3KBT4">
    <property type="interactions" value="323"/>
</dbReference>
<feature type="compositionally biased region" description="Basic residues" evidence="4">
    <location>
        <begin position="333"/>
        <end position="347"/>
    </location>
</feature>
<feature type="compositionally biased region" description="Basic and acidic residues" evidence="4">
    <location>
        <begin position="289"/>
        <end position="307"/>
    </location>
</feature>
<feature type="region of interest" description="Disordered" evidence="4">
    <location>
        <begin position="332"/>
        <end position="396"/>
    </location>
</feature>
<dbReference type="KEGG" id="lak:106180505"/>
<feature type="compositionally biased region" description="Basic and acidic residues" evidence="4">
    <location>
        <begin position="119"/>
        <end position="128"/>
    </location>
</feature>
<dbReference type="InterPro" id="IPR007019">
    <property type="entry name" value="SURF6"/>
</dbReference>
<evidence type="ECO:0000256" key="3">
    <source>
        <dbReference type="ARBA" id="ARBA00023242"/>
    </source>
</evidence>
<comment type="subcellular location">
    <subcellularLocation>
        <location evidence="1">Nucleus</location>
    </subcellularLocation>
</comment>
<dbReference type="InterPro" id="IPR029188">
    <property type="entry name" value="Rrp14_N"/>
</dbReference>
<name>A0A1S3KBT4_LINAN</name>